<dbReference type="VEuPathDB" id="FungiDB:FUN_012720"/>
<dbReference type="Pfam" id="PF12874">
    <property type="entry name" value="zf-met"/>
    <property type="match status" value="1"/>
</dbReference>
<reference evidence="3 4" key="2">
    <citation type="submission" date="2017-10" db="EMBL/GenBank/DDBJ databases">
        <title>Extensive intraspecific genome diversity in a model arbuscular mycorrhizal fungus.</title>
        <authorList>
            <person name="Chen E.C.H."/>
            <person name="Morin E."/>
            <person name="Baudet D."/>
            <person name="Noel J."/>
            <person name="Ndikumana S."/>
            <person name="Charron P."/>
            <person name="St-Onge C."/>
            <person name="Giorgi J."/>
            <person name="Grigoriev I.V."/>
            <person name="Roux C."/>
            <person name="Martin F.M."/>
            <person name="Corradi N."/>
        </authorList>
    </citation>
    <scope>NUCLEOTIDE SEQUENCE [LARGE SCALE GENOMIC DNA]</scope>
    <source>
        <strain evidence="3 4">C2</strain>
    </source>
</reference>
<dbReference type="SMART" id="SM00355">
    <property type="entry name" value="ZnF_C2H2"/>
    <property type="match status" value="1"/>
</dbReference>
<dbReference type="VEuPathDB" id="FungiDB:RhiirA1_480917"/>
<keyword evidence="1" id="KW-0862">Zinc</keyword>
<sequence length="184" mass="21175">MSFKCYLCQKTFSSRKQLLTHKRIKHKNNKTIPHLHSLYQPTFEQLVSYQDAFIVLIKKHFGFNRHFVGSKQLSISQKGLLHKQINKVLLGRKSILSALRKYYCTFKGEVGEGYVLFVNSEEIYEVSFSWTHNELVENNRIFQCGTVICTSITDSGEFINGNEVTNENHTSAHSAIPTITKTNN</sequence>
<evidence type="ECO:0000313" key="4">
    <source>
        <dbReference type="Proteomes" id="UP000233469"/>
    </source>
</evidence>
<dbReference type="PROSITE" id="PS00028">
    <property type="entry name" value="ZINC_FINGER_C2H2_1"/>
    <property type="match status" value="1"/>
</dbReference>
<accession>A0A2N1M5J3</accession>
<dbReference type="VEuPathDB" id="FungiDB:RhiirFUN_022296"/>
<dbReference type="Proteomes" id="UP000233469">
    <property type="component" value="Unassembled WGS sequence"/>
</dbReference>
<evidence type="ECO:0000256" key="1">
    <source>
        <dbReference type="PROSITE-ProRule" id="PRU00042"/>
    </source>
</evidence>
<dbReference type="AlphaFoldDB" id="A0A2N1M5J3"/>
<keyword evidence="1" id="KW-0863">Zinc-finger</keyword>
<dbReference type="GO" id="GO:0008270">
    <property type="term" value="F:zinc ion binding"/>
    <property type="evidence" value="ECO:0007669"/>
    <property type="project" value="UniProtKB-KW"/>
</dbReference>
<proteinExistence type="predicted"/>
<evidence type="ECO:0000259" key="2">
    <source>
        <dbReference type="PROSITE" id="PS50157"/>
    </source>
</evidence>
<evidence type="ECO:0000313" key="3">
    <source>
        <dbReference type="EMBL" id="PKK56911.1"/>
    </source>
</evidence>
<keyword evidence="1" id="KW-0479">Metal-binding</keyword>
<feature type="domain" description="C2H2-type" evidence="2">
    <location>
        <begin position="3"/>
        <end position="31"/>
    </location>
</feature>
<organism evidence="3 4">
    <name type="scientific">Rhizophagus irregularis</name>
    <dbReference type="NCBI Taxonomy" id="588596"/>
    <lineage>
        <taxon>Eukaryota</taxon>
        <taxon>Fungi</taxon>
        <taxon>Fungi incertae sedis</taxon>
        <taxon>Mucoromycota</taxon>
        <taxon>Glomeromycotina</taxon>
        <taxon>Glomeromycetes</taxon>
        <taxon>Glomerales</taxon>
        <taxon>Glomeraceae</taxon>
        <taxon>Rhizophagus</taxon>
    </lineage>
</organism>
<reference evidence="3 4" key="1">
    <citation type="submission" date="2016-04" db="EMBL/GenBank/DDBJ databases">
        <title>Genome analyses suggest a sexual origin of heterokaryosis in a supposedly ancient asexual fungus.</title>
        <authorList>
            <person name="Ropars J."/>
            <person name="Sedzielewska K."/>
            <person name="Noel J."/>
            <person name="Charron P."/>
            <person name="Farinelli L."/>
            <person name="Marton T."/>
            <person name="Kruger M."/>
            <person name="Pelin A."/>
            <person name="Brachmann A."/>
            <person name="Corradi N."/>
        </authorList>
    </citation>
    <scope>NUCLEOTIDE SEQUENCE [LARGE SCALE GENOMIC DNA]</scope>
    <source>
        <strain evidence="3 4">C2</strain>
    </source>
</reference>
<dbReference type="InterPro" id="IPR013087">
    <property type="entry name" value="Znf_C2H2_type"/>
</dbReference>
<gene>
    <name evidence="3" type="ORF">RhiirC2_858420</name>
</gene>
<protein>
    <recommendedName>
        <fullName evidence="2">C2H2-type domain-containing protein</fullName>
    </recommendedName>
</protein>
<dbReference type="PROSITE" id="PS50157">
    <property type="entry name" value="ZINC_FINGER_C2H2_2"/>
    <property type="match status" value="1"/>
</dbReference>
<name>A0A2N1M5J3_9GLOM</name>
<comment type="caution">
    <text evidence="3">The sequence shown here is derived from an EMBL/GenBank/DDBJ whole genome shotgun (WGS) entry which is preliminary data.</text>
</comment>
<dbReference type="EMBL" id="LLXL01004976">
    <property type="protein sequence ID" value="PKK56911.1"/>
    <property type="molecule type" value="Genomic_DNA"/>
</dbReference>